<dbReference type="Proteomes" id="UP000184387">
    <property type="component" value="Unassembled WGS sequence"/>
</dbReference>
<evidence type="ECO:0000313" key="2">
    <source>
        <dbReference type="EMBL" id="SHK27517.1"/>
    </source>
</evidence>
<name>A0A1M6R5B0_9PROT</name>
<dbReference type="OrthoDB" id="8453999at2"/>
<protein>
    <submittedName>
        <fullName evidence="2">Uncharacterized protein</fullName>
    </submittedName>
</protein>
<evidence type="ECO:0000256" key="1">
    <source>
        <dbReference type="SAM" id="MobiDB-lite"/>
    </source>
</evidence>
<proteinExistence type="predicted"/>
<reference evidence="2 3" key="1">
    <citation type="submission" date="2016-11" db="EMBL/GenBank/DDBJ databases">
        <authorList>
            <person name="Jaros S."/>
            <person name="Januszkiewicz K."/>
            <person name="Wedrychowicz H."/>
        </authorList>
    </citation>
    <scope>NUCLEOTIDE SEQUENCE [LARGE SCALE GENOMIC DNA]</scope>
    <source>
        <strain evidence="2 3">DSM 14916</strain>
    </source>
</reference>
<dbReference type="EMBL" id="FQZF01000040">
    <property type="protein sequence ID" value="SHK27517.1"/>
    <property type="molecule type" value="Genomic_DNA"/>
</dbReference>
<organism evidence="2 3">
    <name type="scientific">Muricoccus roseus</name>
    <dbReference type="NCBI Taxonomy" id="198092"/>
    <lineage>
        <taxon>Bacteria</taxon>
        <taxon>Pseudomonadati</taxon>
        <taxon>Pseudomonadota</taxon>
        <taxon>Alphaproteobacteria</taxon>
        <taxon>Acetobacterales</taxon>
        <taxon>Roseomonadaceae</taxon>
        <taxon>Muricoccus</taxon>
    </lineage>
</organism>
<keyword evidence="3" id="KW-1185">Reference proteome</keyword>
<feature type="region of interest" description="Disordered" evidence="1">
    <location>
        <begin position="107"/>
        <end position="129"/>
    </location>
</feature>
<sequence>MRGVLQEADIRAGLEAGGRIENVVIVARRDEADGIEHVPYLLPSWRRGYVAIGLFRGAGVRAYRDLTRLVRFVRDDLGFHGPISLHEENCTKLGKLRSFLDGAVPGGLAPPGKPVPAGDEVAAPDVLDP</sequence>
<gene>
    <name evidence="2" type="ORF">SAMN02745194_04598</name>
</gene>
<dbReference type="AlphaFoldDB" id="A0A1M6R5B0"/>
<accession>A0A1M6R5B0</accession>
<dbReference type="RefSeq" id="WP_073139440.1">
    <property type="nucleotide sequence ID" value="NZ_FQZF01000040.1"/>
</dbReference>
<evidence type="ECO:0000313" key="3">
    <source>
        <dbReference type="Proteomes" id="UP000184387"/>
    </source>
</evidence>